<dbReference type="InterPro" id="IPR032472">
    <property type="entry name" value="ArgoL2"/>
</dbReference>
<name>A0A7M7TFD0_APIME</name>
<dbReference type="AlphaFoldDB" id="A0A7M7TFD0"/>
<feature type="compositionally biased region" description="Low complexity" evidence="2">
    <location>
        <begin position="17"/>
        <end position="47"/>
    </location>
</feature>
<feature type="domain" description="Piwi" evidence="4">
    <location>
        <begin position="851"/>
        <end position="1156"/>
    </location>
</feature>
<dbReference type="InterPro" id="IPR036085">
    <property type="entry name" value="PAZ_dom_sf"/>
</dbReference>
<dbReference type="Pfam" id="PF16488">
    <property type="entry name" value="ArgoL2"/>
    <property type="match status" value="1"/>
</dbReference>
<dbReference type="InterPro" id="IPR014811">
    <property type="entry name" value="ArgoL1"/>
</dbReference>
<dbReference type="Gene3D" id="2.170.260.10">
    <property type="entry name" value="paz domain"/>
    <property type="match status" value="1"/>
</dbReference>
<evidence type="ECO:0000313" key="6">
    <source>
        <dbReference type="Proteomes" id="UP000005203"/>
    </source>
</evidence>
<dbReference type="InterPro" id="IPR045246">
    <property type="entry name" value="Piwi_ago-like"/>
</dbReference>
<dbReference type="Pfam" id="PF02171">
    <property type="entry name" value="Piwi"/>
    <property type="match status" value="1"/>
</dbReference>
<dbReference type="PROSITE" id="PS50821">
    <property type="entry name" value="PAZ"/>
    <property type="match status" value="1"/>
</dbReference>
<protein>
    <submittedName>
        <fullName evidence="7">Protein argonaute-2</fullName>
    </submittedName>
</protein>
<dbReference type="GO" id="GO:0034587">
    <property type="term" value="P:piRNA processing"/>
    <property type="evidence" value="ECO:0007669"/>
    <property type="project" value="UniProtKB-ARBA"/>
</dbReference>
<dbReference type="InterPro" id="IPR003165">
    <property type="entry name" value="Piwi"/>
</dbReference>
<dbReference type="EnsemblMetazoa" id="XM_395048">
    <property type="protein sequence ID" value="XP_395048"/>
    <property type="gene ID" value="LOC411577"/>
</dbReference>
<sequence length="1186" mass="137679">MARKGKKKQNVQNHPHSSISQQQSNPDQQQNPSGSQQVHSQQQQSDISQKHACPKQQSDSPQQQGQTYDQQQQHSSSQQSHSQKQQSNSPQQQAWKLNQQQQQSSPQQPHSQRQQLDSPQQQAWRLNQQQQQSSPQQPHSQRQQSNSPQQQVRRPNQQQQYSSPQQSHSQRQQSNSPQQQAWKLNQQQQQSSPQQPHSQRQQSNSPQQQAWRLNQQQQQSSPQQPHSQRQQLNSPQQQAWRLNQQQQQQSSPQQPHSQRQQSNSPQQQVRRPNQQQQYSSPQQSHSQRQQSNSPQQQAWKPNQQQQQSSPQQPHCQRQQSNSPQQQVWRPNQQQQQHNSPQQETAVVLKKNDSLTQNMQDMYLDQIPKRTNQINKIDRNIIVETNMLKLIFTQNFQTNIIHYDVIITPDKPKFLLRTVFEEFRKKQCPKRYPAFDGRKNAYSAKLLPFGDKSKEEEINVFDVNTRKERNFKIYLNKVACLDLSWLTNLKCDMMDSERNQKCIQALDIILRHGPAYQYTVVGRSLFQPPEPGRIVSLSNGLDLWVGVFQSVVIGSKPYLNIDVAHKGFPKSQSVIELMKELCNVQDLTPKNIEYNLVNINKFLKGLKIQYELPGQPTSKRTYRVNKLVDSARENKFRLEDQTLCSVEKYFLQIKKYTIKYPNLPCLWVGSQKNSIYLPAELCTVIAGQVINKEMNKIQTSKMVRETATNTQKRKEKIMNGFAKMNLNQQPTLMNEFHFSVNTEFEKVPARVLKAPKLQYKEKEITVSKGTWKADKFFSPCVLPKNLWTILNLDKFVNAHDLYNLHNKLLHSGKFLNMKIEEAQTPFTNLTIQTNINNIIEYFKDKKKQNILLVVVILPNLDNAYSIVKQISELQIHEGIVTQCIKNQTLKKLNDSTIGNILLKINSKLNGINHIITPTNRPNCLYQPCMIIGADVTHPSPDATNIPSIAAVAASHDPNAFKYNVEIRLQSPREEIIQDLEEIMIIQLKYFYVTTGQKPQKLIFYRDGVSEGELVKIMHKELSAIKRAIARLEKSNELRIPITFLVVQKRHHVRFFPTDAKNSDDKNFNVQAGTIVDTEITHPTHIDFYLVSHASIQGTARPTKYRCICNENQMPENEIEELTYYLCHMFARCTRSVSYPAPTYYAHLAAFRARALIHNIPLNIDNLQEEQRKKMTLRINKSSPMFFV</sequence>
<dbReference type="GeneID" id="411577"/>
<feature type="domain" description="PAZ" evidence="3">
    <location>
        <begin position="572"/>
        <end position="685"/>
    </location>
</feature>
<dbReference type="RefSeq" id="XP_395048.4">
    <property type="nucleotide sequence ID" value="XM_395048.6"/>
</dbReference>
<dbReference type="Gene3D" id="3.40.50.2300">
    <property type="match status" value="1"/>
</dbReference>
<dbReference type="OrthoDB" id="10252740at2759"/>
<dbReference type="Gene3D" id="3.30.420.10">
    <property type="entry name" value="Ribonuclease H-like superfamily/Ribonuclease H"/>
    <property type="match status" value="1"/>
</dbReference>
<accession>A0A7M7TFD0</accession>
<dbReference type="GO" id="GO:0003723">
    <property type="term" value="F:RNA binding"/>
    <property type="evidence" value="ECO:0007669"/>
    <property type="project" value="InterPro"/>
</dbReference>
<evidence type="ECO:0000313" key="7">
    <source>
        <dbReference type="RefSeq" id="XP_395048.4"/>
    </source>
</evidence>
<dbReference type="SMART" id="SM00950">
    <property type="entry name" value="Piwi"/>
    <property type="match status" value="1"/>
</dbReference>
<accession>A0A8B9B188</accession>
<dbReference type="InterPro" id="IPR012337">
    <property type="entry name" value="RNaseH-like_sf"/>
</dbReference>
<dbReference type="SMART" id="SM01163">
    <property type="entry name" value="DUF1785"/>
    <property type="match status" value="1"/>
</dbReference>
<dbReference type="SUPFAM" id="SSF101690">
    <property type="entry name" value="PAZ domain"/>
    <property type="match status" value="1"/>
</dbReference>
<comment type="similarity">
    <text evidence="1">Belongs to the argonaute family.</text>
</comment>
<organism evidence="5">
    <name type="scientific">Apis mellifera</name>
    <name type="common">Honeybee</name>
    <dbReference type="NCBI Taxonomy" id="7460"/>
    <lineage>
        <taxon>Eukaryota</taxon>
        <taxon>Metazoa</taxon>
        <taxon>Ecdysozoa</taxon>
        <taxon>Arthropoda</taxon>
        <taxon>Hexapoda</taxon>
        <taxon>Insecta</taxon>
        <taxon>Pterygota</taxon>
        <taxon>Neoptera</taxon>
        <taxon>Endopterygota</taxon>
        <taxon>Hymenoptera</taxon>
        <taxon>Apocrita</taxon>
        <taxon>Aculeata</taxon>
        <taxon>Apoidea</taxon>
        <taxon>Anthophila</taxon>
        <taxon>Apidae</taxon>
        <taxon>Apis</taxon>
    </lineage>
</organism>
<keyword evidence="6" id="KW-1185">Reference proteome</keyword>
<proteinExistence type="inferred from homology"/>
<reference evidence="5" key="1">
    <citation type="submission" date="2021-01" db="UniProtKB">
        <authorList>
            <consortium name="EnsemblMetazoa"/>
        </authorList>
    </citation>
    <scope>IDENTIFICATION</scope>
    <source>
        <strain evidence="5">DH4</strain>
    </source>
</reference>
<feature type="compositionally biased region" description="Low complexity" evidence="2">
    <location>
        <begin position="56"/>
        <end position="342"/>
    </location>
</feature>
<evidence type="ECO:0000259" key="4">
    <source>
        <dbReference type="PROSITE" id="PS50822"/>
    </source>
</evidence>
<dbReference type="OMA" id="QGPQQTW"/>
<dbReference type="InterPro" id="IPR032474">
    <property type="entry name" value="Argonaute_N"/>
</dbReference>
<dbReference type="InterPro" id="IPR003100">
    <property type="entry name" value="PAZ_dom"/>
</dbReference>
<evidence type="ECO:0000313" key="5">
    <source>
        <dbReference type="EnsemblMetazoa" id="XP_395048"/>
    </source>
</evidence>
<dbReference type="PROSITE" id="PS50822">
    <property type="entry name" value="PIWI"/>
    <property type="match status" value="1"/>
</dbReference>
<evidence type="ECO:0000256" key="2">
    <source>
        <dbReference type="SAM" id="MobiDB-lite"/>
    </source>
</evidence>
<dbReference type="KEGG" id="ame:411577"/>
<dbReference type="CDD" id="cd04657">
    <property type="entry name" value="Piwi_ago-like"/>
    <property type="match status" value="1"/>
</dbReference>
<dbReference type="Pfam" id="PF02170">
    <property type="entry name" value="PAZ"/>
    <property type="match status" value="1"/>
</dbReference>
<reference evidence="7" key="2">
    <citation type="submission" date="2025-04" db="UniProtKB">
        <authorList>
            <consortium name="RefSeq"/>
        </authorList>
    </citation>
    <scope>IDENTIFICATION</scope>
    <source>
        <strain evidence="7">DH4</strain>
        <tissue evidence="7">Whole body</tissue>
    </source>
</reference>
<dbReference type="PANTHER" id="PTHR22891">
    <property type="entry name" value="EUKARYOTIC TRANSLATION INITIATION FACTOR 2C"/>
    <property type="match status" value="1"/>
</dbReference>
<dbReference type="SUPFAM" id="SSF53098">
    <property type="entry name" value="Ribonuclease H-like"/>
    <property type="match status" value="1"/>
</dbReference>
<evidence type="ECO:0000259" key="3">
    <source>
        <dbReference type="PROSITE" id="PS50821"/>
    </source>
</evidence>
<gene>
    <name evidence="5" type="primary">411577</name>
    <name evidence="7" type="synonym">LOC411577</name>
</gene>
<dbReference type="SMART" id="SM00949">
    <property type="entry name" value="PAZ"/>
    <property type="match status" value="1"/>
</dbReference>
<dbReference type="Pfam" id="PF08699">
    <property type="entry name" value="ArgoL1"/>
    <property type="match status" value="1"/>
</dbReference>
<dbReference type="Pfam" id="PF16486">
    <property type="entry name" value="ArgoN"/>
    <property type="match status" value="1"/>
</dbReference>
<dbReference type="Proteomes" id="UP000005203">
    <property type="component" value="Linkage group LG10"/>
</dbReference>
<dbReference type="CDD" id="cd02846">
    <property type="entry name" value="PAZ_argonaute_like"/>
    <property type="match status" value="1"/>
</dbReference>
<feature type="region of interest" description="Disordered" evidence="2">
    <location>
        <begin position="1"/>
        <end position="345"/>
    </location>
</feature>
<dbReference type="InterPro" id="IPR036397">
    <property type="entry name" value="RNaseH_sf"/>
</dbReference>
<evidence type="ECO:0000256" key="1">
    <source>
        <dbReference type="RuleBase" id="RU361178"/>
    </source>
</evidence>